<dbReference type="STRING" id="92947.BVG79_01783"/>
<feature type="transmembrane region" description="Helical" evidence="1">
    <location>
        <begin position="91"/>
        <end position="116"/>
    </location>
</feature>
<accession>A0A1W6P1G8</accession>
<reference evidence="2 3" key="1">
    <citation type="submission" date="2017-02" db="EMBL/GenBank/DDBJ databases">
        <title>Ketogulonicigenium robustum SPU B003 Genome sequencing and assembly.</title>
        <authorList>
            <person name="Li Y."/>
            <person name="Liu L."/>
            <person name="Wang C."/>
            <person name="Zhang M."/>
            <person name="Zhang T."/>
            <person name="Zhang Y."/>
        </authorList>
    </citation>
    <scope>NUCLEOTIDE SEQUENCE [LARGE SCALE GENOMIC DNA]</scope>
    <source>
        <strain evidence="2 3">SPU_B003</strain>
    </source>
</reference>
<keyword evidence="1" id="KW-1133">Transmembrane helix</keyword>
<dbReference type="OrthoDB" id="7874312at2"/>
<dbReference type="EMBL" id="CP019937">
    <property type="protein sequence ID" value="ARO15127.1"/>
    <property type="molecule type" value="Genomic_DNA"/>
</dbReference>
<keyword evidence="1" id="KW-0812">Transmembrane</keyword>
<evidence type="ECO:0000313" key="3">
    <source>
        <dbReference type="Proteomes" id="UP000242447"/>
    </source>
</evidence>
<name>A0A1W6P1G8_9RHOB</name>
<evidence type="ECO:0000256" key="1">
    <source>
        <dbReference type="SAM" id="Phobius"/>
    </source>
</evidence>
<proteinExistence type="predicted"/>
<keyword evidence="1" id="KW-0472">Membrane</keyword>
<keyword evidence="3" id="KW-1185">Reference proteome</keyword>
<sequence length="121" mass="13845">MTQDQLLTQTEEIRQLMREKHGLRGASLQRQLQRGGRLLPRAIRTEAWYLAQVSELAKNPKLLKMVDFDHANRAVALVRDHLESINPLDRLWGRVLGFLGTMALAVLAILALLILWRLTRG</sequence>
<evidence type="ECO:0000313" key="2">
    <source>
        <dbReference type="EMBL" id="ARO15127.1"/>
    </source>
</evidence>
<organism evidence="2 3">
    <name type="scientific">Ketogulonicigenium robustum</name>
    <dbReference type="NCBI Taxonomy" id="92947"/>
    <lineage>
        <taxon>Bacteria</taxon>
        <taxon>Pseudomonadati</taxon>
        <taxon>Pseudomonadota</taxon>
        <taxon>Alphaproteobacteria</taxon>
        <taxon>Rhodobacterales</taxon>
        <taxon>Roseobacteraceae</taxon>
        <taxon>Ketogulonicigenium</taxon>
    </lineage>
</organism>
<gene>
    <name evidence="2" type="ORF">BVG79_01783</name>
</gene>
<protein>
    <submittedName>
        <fullName evidence="2">Uncharacterized protein</fullName>
    </submittedName>
</protein>
<dbReference type="AlphaFoldDB" id="A0A1W6P1G8"/>
<dbReference type="Proteomes" id="UP000242447">
    <property type="component" value="Chromosome"/>
</dbReference>
<dbReference type="KEGG" id="kro:BVG79_01783"/>